<dbReference type="EC" id="2.3.1.-" evidence="1"/>
<proteinExistence type="inferred from homology"/>
<feature type="domain" description="Glycine N-acyltransferase N-terminal" evidence="2">
    <location>
        <begin position="1"/>
        <end position="73"/>
    </location>
</feature>
<sequence length="207" mass="22968">MQILTCSAQLQRLEGILRKSLPLALPVYGAVLNITRGNPGQFEVLVDKWPDFGAVLARPSGEVANGDMGHCRDKAGENVRAMRGARQHWECGTLGPLGCWWGHWGQEPDPNVRLGSLLPWHVDLLNNTWPYGGNARSRRYLAELLGRFPHVCLQDSTGEPFSWVLTDHFGTGTHSFTLPAHRRRGHMQVVLTVAAQRAQARGFPTFG</sequence>
<dbReference type="Proteomes" id="UP000633448">
    <property type="component" value="Unassembled WGS sequence"/>
</dbReference>
<evidence type="ECO:0000313" key="3">
    <source>
        <dbReference type="EMBL" id="NWI96867.1"/>
    </source>
</evidence>
<keyword evidence="1" id="KW-0012">Acyltransferase</keyword>
<gene>
    <name evidence="3" type="primary">Glyatl3</name>
    <name evidence="3" type="ORF">PITSOR_R11588</name>
</gene>
<comment type="similarity">
    <text evidence="1">Belongs to the glycine N-acyltransferase family.</text>
</comment>
<dbReference type="InterPro" id="IPR010313">
    <property type="entry name" value="Glycine_N-acyltransferase"/>
</dbReference>
<dbReference type="GO" id="GO:0005739">
    <property type="term" value="C:mitochondrion"/>
    <property type="evidence" value="ECO:0007669"/>
    <property type="project" value="InterPro"/>
</dbReference>
<dbReference type="InterPro" id="IPR015938">
    <property type="entry name" value="Glycine_N-acyltransferase_N"/>
</dbReference>
<dbReference type="Pfam" id="PF06021">
    <property type="entry name" value="Gly_acyl_tr_N"/>
    <property type="match status" value="2"/>
</dbReference>
<dbReference type="PANTHER" id="PTHR15298">
    <property type="entry name" value="L-COA N-ACYLTRANSFERASE-RELATED"/>
    <property type="match status" value="1"/>
</dbReference>
<keyword evidence="1" id="KW-0808">Transferase</keyword>
<dbReference type="PANTHER" id="PTHR15298:SF1">
    <property type="entry name" value="GLYCINE N-ACYLTRANSFERASE-LIKE PROTEIN"/>
    <property type="match status" value="1"/>
</dbReference>
<dbReference type="InterPro" id="IPR016181">
    <property type="entry name" value="Acyl_CoA_acyltransferase"/>
</dbReference>
<organism evidence="3 4">
    <name type="scientific">Pitta sordida</name>
    <name type="common">Hooded pitta</name>
    <dbReference type="NCBI Taxonomy" id="9163"/>
    <lineage>
        <taxon>Eukaryota</taxon>
        <taxon>Metazoa</taxon>
        <taxon>Chordata</taxon>
        <taxon>Craniata</taxon>
        <taxon>Vertebrata</taxon>
        <taxon>Euteleostomi</taxon>
        <taxon>Archelosauria</taxon>
        <taxon>Archosauria</taxon>
        <taxon>Dinosauria</taxon>
        <taxon>Saurischia</taxon>
        <taxon>Theropoda</taxon>
        <taxon>Coelurosauria</taxon>
        <taxon>Aves</taxon>
        <taxon>Neognathae</taxon>
        <taxon>Neoaves</taxon>
        <taxon>Telluraves</taxon>
        <taxon>Australaves</taxon>
        <taxon>Passeriformes</taxon>
        <taxon>Pittidae</taxon>
        <taxon>Pitta</taxon>
    </lineage>
</organism>
<dbReference type="EMBL" id="WEKX01026948">
    <property type="protein sequence ID" value="NWI96867.1"/>
    <property type="molecule type" value="Genomic_DNA"/>
</dbReference>
<evidence type="ECO:0000259" key="2">
    <source>
        <dbReference type="Pfam" id="PF06021"/>
    </source>
</evidence>
<evidence type="ECO:0000256" key="1">
    <source>
        <dbReference type="RuleBase" id="RU368002"/>
    </source>
</evidence>
<name>A0A851FZA5_PITSO</name>
<dbReference type="GO" id="GO:0047961">
    <property type="term" value="F:glycine N-acyltransferase activity"/>
    <property type="evidence" value="ECO:0007669"/>
    <property type="project" value="InterPro"/>
</dbReference>
<dbReference type="AlphaFoldDB" id="A0A851FZA5"/>
<protein>
    <recommendedName>
        <fullName evidence="1">Glycine N-acyltransferase-like protein</fullName>
        <ecNumber evidence="1">2.3.1.-</ecNumber>
    </recommendedName>
</protein>
<comment type="caution">
    <text evidence="3">The sequence shown here is derived from an EMBL/GenBank/DDBJ whole genome shotgun (WGS) entry which is preliminary data.</text>
</comment>
<reference evidence="3" key="1">
    <citation type="submission" date="2019-10" db="EMBL/GenBank/DDBJ databases">
        <title>Bird 10,000 Genomes (B10K) Project - Family phase.</title>
        <authorList>
            <person name="Zhang G."/>
        </authorList>
    </citation>
    <scope>NUCLEOTIDE SEQUENCE</scope>
    <source>
        <strain evidence="3">B10K-DU-002-53</strain>
        <tissue evidence="3">Muscle</tissue>
    </source>
</reference>
<dbReference type="Gene3D" id="3.40.630.30">
    <property type="match status" value="1"/>
</dbReference>
<dbReference type="OrthoDB" id="61870at2759"/>
<feature type="non-terminal residue" evidence="3">
    <location>
        <position position="207"/>
    </location>
</feature>
<accession>A0A851FZA5</accession>
<feature type="domain" description="Glycine N-acyltransferase N-terminal" evidence="2">
    <location>
        <begin position="108"/>
        <end position="149"/>
    </location>
</feature>
<dbReference type="SUPFAM" id="SSF55729">
    <property type="entry name" value="Acyl-CoA N-acyltransferases (Nat)"/>
    <property type="match status" value="1"/>
</dbReference>
<feature type="non-terminal residue" evidence="3">
    <location>
        <position position="1"/>
    </location>
</feature>
<evidence type="ECO:0000313" key="4">
    <source>
        <dbReference type="Proteomes" id="UP000633448"/>
    </source>
</evidence>
<keyword evidence="4" id="KW-1185">Reference proteome</keyword>